<evidence type="ECO:0000313" key="2">
    <source>
        <dbReference type="Proteomes" id="UP000614601"/>
    </source>
</evidence>
<dbReference type="OrthoDB" id="44820at2759"/>
<dbReference type="Pfam" id="PF10184">
    <property type="entry name" value="DUF2358"/>
    <property type="match status" value="1"/>
</dbReference>
<dbReference type="PANTHER" id="PTHR31094:SF2">
    <property type="entry name" value="RIKEN CDNA 2310061I04 GENE"/>
    <property type="match status" value="1"/>
</dbReference>
<comment type="caution">
    <text evidence="1">The sequence shown here is derived from an EMBL/GenBank/DDBJ whole genome shotgun (WGS) entry which is preliminary data.</text>
</comment>
<dbReference type="PANTHER" id="PTHR31094">
    <property type="entry name" value="RIKEN CDNA 2310061I04 GENE"/>
    <property type="match status" value="1"/>
</dbReference>
<dbReference type="AlphaFoldDB" id="A0A811JUI8"/>
<name>A0A811JUI8_9BILA</name>
<dbReference type="EMBL" id="CAJFCW020000001">
    <property type="protein sequence ID" value="CAG9083872.1"/>
    <property type="molecule type" value="Genomic_DNA"/>
</dbReference>
<organism evidence="1 2">
    <name type="scientific">Bursaphelenchus okinawaensis</name>
    <dbReference type="NCBI Taxonomy" id="465554"/>
    <lineage>
        <taxon>Eukaryota</taxon>
        <taxon>Metazoa</taxon>
        <taxon>Ecdysozoa</taxon>
        <taxon>Nematoda</taxon>
        <taxon>Chromadorea</taxon>
        <taxon>Rhabditida</taxon>
        <taxon>Tylenchina</taxon>
        <taxon>Tylenchomorpha</taxon>
        <taxon>Aphelenchoidea</taxon>
        <taxon>Aphelenchoididae</taxon>
        <taxon>Bursaphelenchus</taxon>
    </lineage>
</organism>
<reference evidence="1" key="1">
    <citation type="submission" date="2020-09" db="EMBL/GenBank/DDBJ databases">
        <authorList>
            <person name="Kikuchi T."/>
        </authorList>
    </citation>
    <scope>NUCLEOTIDE SEQUENCE</scope>
    <source>
        <strain evidence="1">SH1</strain>
    </source>
</reference>
<dbReference type="Proteomes" id="UP000614601">
    <property type="component" value="Unassembled WGS sequence"/>
</dbReference>
<dbReference type="InterPro" id="IPR018790">
    <property type="entry name" value="DUF2358"/>
</dbReference>
<gene>
    <name evidence="1" type="ORF">BOKJ2_LOCUS1658</name>
</gene>
<accession>A0A811JUI8</accession>
<sequence>MFQLEFIQQRIAAASKLMFYQKMDFTFYREDVVLEDEIWGIKKQSRTDLMNYFGTLSVTCKVLFPSVELEPLNIIPLLDDGTVRFRWRMKYLHWYQVLNVKNFNPEIREKNCNWYDGNATFHVDGNGKVFKLKITKVTPDDSYLQNTKRIAQKFANISTNQTTSFSSKQ</sequence>
<evidence type="ECO:0000313" key="1">
    <source>
        <dbReference type="EMBL" id="CAD5206974.1"/>
    </source>
</evidence>
<proteinExistence type="predicted"/>
<dbReference type="EMBL" id="CAJFDH010000001">
    <property type="protein sequence ID" value="CAD5206974.1"/>
    <property type="molecule type" value="Genomic_DNA"/>
</dbReference>
<protein>
    <submittedName>
        <fullName evidence="1">Uncharacterized protein</fullName>
    </submittedName>
</protein>
<dbReference type="Proteomes" id="UP000783686">
    <property type="component" value="Unassembled WGS sequence"/>
</dbReference>
<keyword evidence="2" id="KW-1185">Reference proteome</keyword>